<dbReference type="Pfam" id="PF00102">
    <property type="entry name" value="Y_phosphatase"/>
    <property type="match status" value="1"/>
</dbReference>
<evidence type="ECO:0000259" key="16">
    <source>
        <dbReference type="PROSITE" id="PS50056"/>
    </source>
</evidence>
<dbReference type="SMART" id="SM00194">
    <property type="entry name" value="PTPc"/>
    <property type="match status" value="1"/>
</dbReference>
<evidence type="ECO:0000256" key="11">
    <source>
        <dbReference type="ARBA" id="ARBA00025789"/>
    </source>
</evidence>
<dbReference type="InterPro" id="IPR036116">
    <property type="entry name" value="FN3_sf"/>
</dbReference>
<keyword evidence="6" id="KW-0378">Hydrolase</keyword>
<reference evidence="18" key="1">
    <citation type="submission" date="2021-01" db="EMBL/GenBank/DDBJ databases">
        <authorList>
            <person name="Zahm M."/>
            <person name="Roques C."/>
            <person name="Cabau C."/>
            <person name="Klopp C."/>
            <person name="Donnadieu C."/>
            <person name="Jouanno E."/>
            <person name="Lampietro C."/>
            <person name="Louis A."/>
            <person name="Herpin A."/>
            <person name="Echchiki A."/>
            <person name="Berthelot C."/>
            <person name="Parey E."/>
            <person name="Roest-Crollius H."/>
            <person name="Braasch I."/>
            <person name="Postlethwait J."/>
            <person name="Bobe J."/>
            <person name="Montfort J."/>
            <person name="Bouchez O."/>
            <person name="Begum T."/>
            <person name="Mejri S."/>
            <person name="Adams A."/>
            <person name="Chen W.-J."/>
            <person name="Guiguen Y."/>
        </authorList>
    </citation>
    <scope>NUCLEOTIDE SEQUENCE</scope>
    <source>
        <strain evidence="18">YG-15Mar2019-1</strain>
        <tissue evidence="18">Brain</tissue>
    </source>
</reference>
<feature type="domain" description="Tyrosine-protein phosphatase" evidence="15">
    <location>
        <begin position="802"/>
        <end position="1058"/>
    </location>
</feature>
<dbReference type="InterPro" id="IPR003595">
    <property type="entry name" value="Tyr_Pase_cat"/>
</dbReference>
<name>A0A9D3Q641_MEGAT</name>
<evidence type="ECO:0000256" key="5">
    <source>
        <dbReference type="ARBA" id="ARBA00022737"/>
    </source>
</evidence>
<dbReference type="EMBL" id="JAFDVH010000007">
    <property type="protein sequence ID" value="KAG7473791.1"/>
    <property type="molecule type" value="Genomic_DNA"/>
</dbReference>
<dbReference type="PROSITE" id="PS50055">
    <property type="entry name" value="TYR_PHOSPHATASE_PTP"/>
    <property type="match status" value="1"/>
</dbReference>
<evidence type="ECO:0000256" key="6">
    <source>
        <dbReference type="ARBA" id="ARBA00022801"/>
    </source>
</evidence>
<protein>
    <recommendedName>
        <fullName evidence="2">protein-tyrosine-phosphatase</fullName>
        <ecNumber evidence="2">3.1.3.48</ecNumber>
    </recommendedName>
</protein>
<evidence type="ECO:0000256" key="4">
    <source>
        <dbReference type="ARBA" id="ARBA00022729"/>
    </source>
</evidence>
<dbReference type="GO" id="GO:0016020">
    <property type="term" value="C:membrane"/>
    <property type="evidence" value="ECO:0007669"/>
    <property type="project" value="UniProtKB-SubCell"/>
</dbReference>
<accession>A0A9D3Q641</accession>
<keyword evidence="4" id="KW-0732">Signal</keyword>
<gene>
    <name evidence="18" type="ORF">MATL_G00099630</name>
</gene>
<dbReference type="PROSITE" id="PS50056">
    <property type="entry name" value="TYR_PHOSPHATASE_2"/>
    <property type="match status" value="1"/>
</dbReference>
<dbReference type="SMART" id="SM00060">
    <property type="entry name" value="FN3"/>
    <property type="match status" value="6"/>
</dbReference>
<evidence type="ECO:0000256" key="14">
    <source>
        <dbReference type="SAM" id="Phobius"/>
    </source>
</evidence>
<keyword evidence="3 14" id="KW-0812">Transmembrane</keyword>
<dbReference type="Gene3D" id="2.60.40.10">
    <property type="entry name" value="Immunoglobulins"/>
    <property type="match status" value="6"/>
</dbReference>
<dbReference type="InterPro" id="IPR003961">
    <property type="entry name" value="FN3_dom"/>
</dbReference>
<comment type="subcellular location">
    <subcellularLocation>
        <location evidence="1">Membrane</location>
        <topology evidence="1">Single-pass type I membrane protein</topology>
    </subcellularLocation>
</comment>
<keyword evidence="8 14" id="KW-1133">Transmembrane helix</keyword>
<evidence type="ECO:0000259" key="17">
    <source>
        <dbReference type="PROSITE" id="PS50853"/>
    </source>
</evidence>
<keyword evidence="9 14" id="KW-0472">Membrane</keyword>
<proteinExistence type="inferred from homology"/>
<feature type="transmembrane region" description="Helical" evidence="14">
    <location>
        <begin position="735"/>
        <end position="760"/>
    </location>
</feature>
<dbReference type="SUPFAM" id="SSF52799">
    <property type="entry name" value="(Phosphotyrosine protein) phosphatases II"/>
    <property type="match status" value="1"/>
</dbReference>
<dbReference type="InterPro" id="IPR029021">
    <property type="entry name" value="Prot-tyrosine_phosphatase-like"/>
</dbReference>
<comment type="catalytic activity">
    <reaction evidence="12">
        <text>O-phospho-L-tyrosyl-[protein] + H2O = L-tyrosyl-[protein] + phosphate</text>
        <dbReference type="Rhea" id="RHEA:10684"/>
        <dbReference type="Rhea" id="RHEA-COMP:10136"/>
        <dbReference type="Rhea" id="RHEA-COMP:20101"/>
        <dbReference type="ChEBI" id="CHEBI:15377"/>
        <dbReference type="ChEBI" id="CHEBI:43474"/>
        <dbReference type="ChEBI" id="CHEBI:46858"/>
        <dbReference type="ChEBI" id="CHEBI:61978"/>
        <dbReference type="EC" id="3.1.3.48"/>
    </reaction>
</comment>
<feature type="domain" description="Fibronectin type-III" evidence="17">
    <location>
        <begin position="50"/>
        <end position="142"/>
    </location>
</feature>
<dbReference type="Pfam" id="PF00041">
    <property type="entry name" value="fn3"/>
    <property type="match status" value="6"/>
</dbReference>
<dbReference type="AlphaFoldDB" id="A0A9D3Q641"/>
<evidence type="ECO:0000256" key="12">
    <source>
        <dbReference type="ARBA" id="ARBA00051722"/>
    </source>
</evidence>
<feature type="region of interest" description="Disordered" evidence="13">
    <location>
        <begin position="34"/>
        <end position="57"/>
    </location>
</feature>
<dbReference type="Pfam" id="PF18861">
    <property type="entry name" value="PTP_tm"/>
    <property type="match status" value="1"/>
</dbReference>
<dbReference type="Proteomes" id="UP001046870">
    <property type="component" value="Chromosome 7"/>
</dbReference>
<dbReference type="SMART" id="SM00404">
    <property type="entry name" value="PTPc_motif"/>
    <property type="match status" value="1"/>
</dbReference>
<dbReference type="CDD" id="cd00063">
    <property type="entry name" value="FN3"/>
    <property type="match status" value="5"/>
</dbReference>
<keyword evidence="10" id="KW-0325">Glycoprotein</keyword>
<keyword evidence="5" id="KW-0677">Repeat</keyword>
<dbReference type="CDD" id="cd14615">
    <property type="entry name" value="R-PTPc-J"/>
    <property type="match status" value="1"/>
</dbReference>
<evidence type="ECO:0000313" key="19">
    <source>
        <dbReference type="Proteomes" id="UP001046870"/>
    </source>
</evidence>
<dbReference type="FunFam" id="3.90.190.10:FF:000009">
    <property type="entry name" value="Receptor-type tyrosine-protein phosphatase beta"/>
    <property type="match status" value="1"/>
</dbReference>
<dbReference type="InterPro" id="IPR000242">
    <property type="entry name" value="PTP_cat"/>
</dbReference>
<dbReference type="PROSITE" id="PS50853">
    <property type="entry name" value="FN3"/>
    <property type="match status" value="3"/>
</dbReference>
<dbReference type="InterPro" id="IPR013783">
    <property type="entry name" value="Ig-like_fold"/>
</dbReference>
<feature type="non-terminal residue" evidence="18">
    <location>
        <position position="1"/>
    </location>
</feature>
<dbReference type="InterPro" id="IPR050713">
    <property type="entry name" value="RTP_Phos/Ushers"/>
</dbReference>
<dbReference type="Gene3D" id="3.90.190.10">
    <property type="entry name" value="Protein tyrosine phosphatase superfamily"/>
    <property type="match status" value="1"/>
</dbReference>
<evidence type="ECO:0000256" key="9">
    <source>
        <dbReference type="ARBA" id="ARBA00023136"/>
    </source>
</evidence>
<feature type="domain" description="Tyrosine specific protein phosphatases" evidence="16">
    <location>
        <begin position="976"/>
        <end position="1049"/>
    </location>
</feature>
<evidence type="ECO:0000256" key="10">
    <source>
        <dbReference type="ARBA" id="ARBA00023180"/>
    </source>
</evidence>
<evidence type="ECO:0000256" key="7">
    <source>
        <dbReference type="ARBA" id="ARBA00022912"/>
    </source>
</evidence>
<dbReference type="OrthoDB" id="8609993at2759"/>
<comment type="caution">
    <text evidence="18">The sequence shown here is derived from an EMBL/GenBank/DDBJ whole genome shotgun (WGS) entry which is preliminary data.</text>
</comment>
<dbReference type="SUPFAM" id="SSF49265">
    <property type="entry name" value="Fibronectin type III"/>
    <property type="match status" value="3"/>
</dbReference>
<comment type="similarity">
    <text evidence="11">Belongs to the protein-tyrosine phosphatase family. Receptor class 3 subfamily.</text>
</comment>
<dbReference type="InterPro" id="IPR000387">
    <property type="entry name" value="Tyr_Pase_dom"/>
</dbReference>
<dbReference type="InterPro" id="IPR016130">
    <property type="entry name" value="Tyr_Pase_AS"/>
</dbReference>
<evidence type="ECO:0000259" key="15">
    <source>
        <dbReference type="PROSITE" id="PS50055"/>
    </source>
</evidence>
<dbReference type="GO" id="GO:0032502">
    <property type="term" value="P:developmental process"/>
    <property type="evidence" value="ECO:0007669"/>
    <property type="project" value="UniProtKB-ARBA"/>
</dbReference>
<feature type="domain" description="Fibronectin type-III" evidence="17">
    <location>
        <begin position="406"/>
        <end position="495"/>
    </location>
</feature>
<evidence type="ECO:0000256" key="3">
    <source>
        <dbReference type="ARBA" id="ARBA00022692"/>
    </source>
</evidence>
<dbReference type="InterPro" id="IPR041201">
    <property type="entry name" value="PTPRJ_TM"/>
</dbReference>
<evidence type="ECO:0000256" key="13">
    <source>
        <dbReference type="SAM" id="MobiDB-lite"/>
    </source>
</evidence>
<evidence type="ECO:0000256" key="1">
    <source>
        <dbReference type="ARBA" id="ARBA00004479"/>
    </source>
</evidence>
<dbReference type="PANTHER" id="PTHR46957">
    <property type="entry name" value="CYTOKINE RECEPTOR"/>
    <property type="match status" value="1"/>
</dbReference>
<feature type="domain" description="Fibronectin type-III" evidence="17">
    <location>
        <begin position="315"/>
        <end position="405"/>
    </location>
</feature>
<organism evidence="18 19">
    <name type="scientific">Megalops atlanticus</name>
    <name type="common">Tarpon</name>
    <name type="synonym">Clupea gigantea</name>
    <dbReference type="NCBI Taxonomy" id="7932"/>
    <lineage>
        <taxon>Eukaryota</taxon>
        <taxon>Metazoa</taxon>
        <taxon>Chordata</taxon>
        <taxon>Craniata</taxon>
        <taxon>Vertebrata</taxon>
        <taxon>Euteleostomi</taxon>
        <taxon>Actinopterygii</taxon>
        <taxon>Neopterygii</taxon>
        <taxon>Teleostei</taxon>
        <taxon>Elopiformes</taxon>
        <taxon>Megalopidae</taxon>
        <taxon>Megalops</taxon>
    </lineage>
</organism>
<keyword evidence="19" id="KW-1185">Reference proteome</keyword>
<keyword evidence="7" id="KW-0904">Protein phosphatase</keyword>
<sequence>NTFFSNNTSQKNITFNNLLAGRLYTITVTSVSGPFSSTSDVNTTATQPNPPGPIQISKKTNTSISITWPHPLLMEGAPNISFSITYRPKDSEVFFNSTTDRNITELSNLTSGTEYNLSVETVGPLSLTSPKVYVSSYTLPNPVQNLQASTVNISAVRLEWGSPAGVKNFYKYFVQISNNSGFLLNMTVQTNNTGISDLEPGTQYNCTVSTVASEDAVSSPESTLCSTQPKMVNGLTAVAVNTTAMTLTWAKQSDYKGTYSYLVHYGIKSKEKNITTMNEKALISDLIQGTNYTFWVTTVANGIQSDQAITSNYTKPERVYLNVSNGGTNDSITATWGSPHGNVEAYEVILSSSYNDHRNKTLPSGNQLYTFSNLRAGRIYEVRVFSISGPFAEDSGPTSNATYPNRPGPIRVLSNTVNSIHLNWTAAPDMDSGSFNYSVLYNSTRNGSNITSYNSITLDGLDSGTLYSFNVATVGQLELTSKPVSLSTATDAHPVSDLICTGENLSPKLKLTWKMPHGSNEGFNISWGNDVSSQAQTKSCNYTITDLSYYKNYTVSIWTIGCGKPSSVVQTTCQTGITCPPKPDINMGINTNITKMEYNMFALKFSTNLLNSENGPIVAYGILVTSGDEGVPANSSYLNNTWTKDQKTPYLALIQNNTVQTRNGENTITVDVGSGSKSAGYINGPLTAKTTYRFALALFTHLELDNNTNLVKTSESYVTFSDFYTNAIRLPENPAVIGGAVSGTLAFLVILICITVILTIHWRRIARKDSADIPIQSMSIPIRVEDYEAYYKKQRADSNCGFAEEFEDLKPVGVSQAKVSALALENKGKNRYSNVLPYDSSRVKLSINGSPFDDYINASYMPGYNSKKEYIAAQGPLPATVNEFWRMIWEKNVHTLVMLTRCNEQGRVKCEEYWPSKTKHFNNITVTTTSEIPLEDWTIRDFDIKNVKTAETRALRHFHFTAWPDHGVPETTELLINFRHLVREHMEQFSRNSPTVVHCSAGVGRTGTFIAIDRLIYQIERESLVDVYGIVHDLRMHRPLMVQTEDQYVFLNQCAMDIIKSRTGTNVDLIYQNTAALTIYENVQPMKGGNGYPEA</sequence>
<dbReference type="GO" id="GO:0004725">
    <property type="term" value="F:protein tyrosine phosphatase activity"/>
    <property type="evidence" value="ECO:0007669"/>
    <property type="project" value="UniProtKB-EC"/>
</dbReference>
<evidence type="ECO:0000256" key="2">
    <source>
        <dbReference type="ARBA" id="ARBA00013064"/>
    </source>
</evidence>
<evidence type="ECO:0000256" key="8">
    <source>
        <dbReference type="ARBA" id="ARBA00022989"/>
    </source>
</evidence>
<dbReference type="GO" id="GO:0043235">
    <property type="term" value="C:receptor complex"/>
    <property type="evidence" value="ECO:0007669"/>
    <property type="project" value="TreeGrafter"/>
</dbReference>
<dbReference type="PANTHER" id="PTHR46957:SF5">
    <property type="entry name" value="PROTEIN-TYROSINE-PHOSPHATASE"/>
    <property type="match status" value="1"/>
</dbReference>
<evidence type="ECO:0000313" key="18">
    <source>
        <dbReference type="EMBL" id="KAG7473791.1"/>
    </source>
</evidence>
<dbReference type="PROSITE" id="PS00383">
    <property type="entry name" value="TYR_PHOSPHATASE_1"/>
    <property type="match status" value="1"/>
</dbReference>
<dbReference type="PRINTS" id="PR00700">
    <property type="entry name" value="PRTYPHPHTASE"/>
</dbReference>
<feature type="compositionally biased region" description="Polar residues" evidence="13">
    <location>
        <begin position="34"/>
        <end position="47"/>
    </location>
</feature>
<dbReference type="EC" id="3.1.3.48" evidence="2"/>